<evidence type="ECO:0000259" key="2">
    <source>
        <dbReference type="Pfam" id="PF07995"/>
    </source>
</evidence>
<dbReference type="InterPro" id="IPR011042">
    <property type="entry name" value="6-blade_b-propeller_TolB-like"/>
</dbReference>
<gene>
    <name evidence="3" type="ORF">ACFQMJ_23945</name>
</gene>
<keyword evidence="4" id="KW-1185">Reference proteome</keyword>
<feature type="chain" id="PRO_5045142768" evidence="1">
    <location>
        <begin position="24"/>
        <end position="393"/>
    </location>
</feature>
<dbReference type="EMBL" id="JBHTAI010000017">
    <property type="protein sequence ID" value="MFC7151602.1"/>
    <property type="molecule type" value="Genomic_DNA"/>
</dbReference>
<feature type="signal peptide" evidence="1">
    <location>
        <begin position="1"/>
        <end position="23"/>
    </location>
</feature>
<evidence type="ECO:0000256" key="1">
    <source>
        <dbReference type="SAM" id="SignalP"/>
    </source>
</evidence>
<protein>
    <submittedName>
        <fullName evidence="3">PQQ-dependent sugar dehydrogenase</fullName>
    </submittedName>
</protein>
<dbReference type="SUPFAM" id="SSF50952">
    <property type="entry name" value="Soluble quinoprotein glucose dehydrogenase"/>
    <property type="match status" value="1"/>
</dbReference>
<dbReference type="PANTHER" id="PTHR19328:SF75">
    <property type="entry name" value="ALDOSE SUGAR DEHYDROGENASE YLII"/>
    <property type="match status" value="1"/>
</dbReference>
<dbReference type="InterPro" id="IPR011041">
    <property type="entry name" value="Quinoprot_gluc/sorb_DH_b-prop"/>
</dbReference>
<sequence>MKVVGSSLAGLIALLVLTACWGAGERSGTGTPAPTESARGGAVTLEPAFGDETFDKPVGLERREGDPEAVYIVEQPGRIVSKSLSSPDREAEVVLDIRERVYDKGGEQGLLGLAFDPQRPDDAYVNYTTESHTVIARYTADSDEPGRLDPDSEQVLLTFEQPYSNHNGGQLAFGPDGYLYIAAGDGGNGGDPQNRSQNLDSLLGKILRIDVRNEAEGRKYAIPPDNPFLEGGRPEIYAYGLRNPWRFSFDEETGRLWAADVGQNRFEEINLIERGGNYGWRLMEGTECFNPKNGCQQEDLIDPLFVYGRDDGISVTGGYVYRGNELSDLTGWYVYADYGMGTIWALREREDGTAEHRTLLRSEENITSFGLDAEGELYLCTGDGKVLRMTEIG</sequence>
<name>A0ABW2FJA0_9BACL</name>
<feature type="domain" description="Glucose/Sorbosone dehydrogenase" evidence="2">
    <location>
        <begin position="68"/>
        <end position="387"/>
    </location>
</feature>
<organism evidence="3 4">
    <name type="scientific">Cohnella cellulosilytica</name>
    <dbReference type="NCBI Taxonomy" id="986710"/>
    <lineage>
        <taxon>Bacteria</taxon>
        <taxon>Bacillati</taxon>
        <taxon>Bacillota</taxon>
        <taxon>Bacilli</taxon>
        <taxon>Bacillales</taxon>
        <taxon>Paenibacillaceae</taxon>
        <taxon>Cohnella</taxon>
    </lineage>
</organism>
<dbReference type="InterPro" id="IPR012938">
    <property type="entry name" value="Glc/Sorbosone_DH"/>
</dbReference>
<dbReference type="Pfam" id="PF07995">
    <property type="entry name" value="GSDH"/>
    <property type="match status" value="1"/>
</dbReference>
<keyword evidence="1" id="KW-0732">Signal</keyword>
<evidence type="ECO:0000313" key="4">
    <source>
        <dbReference type="Proteomes" id="UP001596378"/>
    </source>
</evidence>
<accession>A0ABW2FJA0</accession>
<dbReference type="Proteomes" id="UP001596378">
    <property type="component" value="Unassembled WGS sequence"/>
</dbReference>
<dbReference type="PROSITE" id="PS51257">
    <property type="entry name" value="PROKAR_LIPOPROTEIN"/>
    <property type="match status" value="1"/>
</dbReference>
<dbReference type="Gene3D" id="2.120.10.30">
    <property type="entry name" value="TolB, C-terminal domain"/>
    <property type="match status" value="1"/>
</dbReference>
<dbReference type="RefSeq" id="WP_378050785.1">
    <property type="nucleotide sequence ID" value="NZ_JBHMDN010000029.1"/>
</dbReference>
<evidence type="ECO:0000313" key="3">
    <source>
        <dbReference type="EMBL" id="MFC7151602.1"/>
    </source>
</evidence>
<dbReference type="PANTHER" id="PTHR19328">
    <property type="entry name" value="HEDGEHOG-INTERACTING PROTEIN"/>
    <property type="match status" value="1"/>
</dbReference>
<reference evidence="4" key="1">
    <citation type="journal article" date="2019" name="Int. J. Syst. Evol. Microbiol.">
        <title>The Global Catalogue of Microorganisms (GCM) 10K type strain sequencing project: providing services to taxonomists for standard genome sequencing and annotation.</title>
        <authorList>
            <consortium name="The Broad Institute Genomics Platform"/>
            <consortium name="The Broad Institute Genome Sequencing Center for Infectious Disease"/>
            <person name="Wu L."/>
            <person name="Ma J."/>
        </authorList>
    </citation>
    <scope>NUCLEOTIDE SEQUENCE [LARGE SCALE GENOMIC DNA]</scope>
    <source>
        <strain evidence="4">KCTC 12907</strain>
    </source>
</reference>
<proteinExistence type="predicted"/>
<comment type="caution">
    <text evidence="3">The sequence shown here is derived from an EMBL/GenBank/DDBJ whole genome shotgun (WGS) entry which is preliminary data.</text>
</comment>